<accession>A0AC34RKT1</accession>
<evidence type="ECO:0000313" key="2">
    <source>
        <dbReference type="WBParaSite" id="JU765_v2.g7898.t1"/>
    </source>
</evidence>
<organism evidence="1 2">
    <name type="scientific">Panagrolaimus sp. JU765</name>
    <dbReference type="NCBI Taxonomy" id="591449"/>
    <lineage>
        <taxon>Eukaryota</taxon>
        <taxon>Metazoa</taxon>
        <taxon>Ecdysozoa</taxon>
        <taxon>Nematoda</taxon>
        <taxon>Chromadorea</taxon>
        <taxon>Rhabditida</taxon>
        <taxon>Tylenchina</taxon>
        <taxon>Panagrolaimomorpha</taxon>
        <taxon>Panagrolaimoidea</taxon>
        <taxon>Panagrolaimidae</taxon>
        <taxon>Panagrolaimus</taxon>
    </lineage>
</organism>
<sequence length="276" mass="32096">MTEIFEFNDLPLVVKDLITEKIVHELHPKERINFMLTSKTSKWLIERAKPPTKVYKKLDIFSVLGSSYINYGRQRITGQNRIILTTLDDIQISETFCFRIDDFYLEPDVIQILGKCVKFANHISIEGGKENLSMIDLIQHIYDYQEFRCKMPLPVHDVFKSLPNHKNITLEELYVNDDSLVLLAELTNERNPINYLNITSMSSFSVGGILWFLKTATFDNNATIKLQPINEPNSEYISMLLRLGCDTTYDSRNLRFILNLNDIEITVYLPTIFNEN</sequence>
<name>A0AC34RKT1_9BILA</name>
<protein>
    <submittedName>
        <fullName evidence="2">F-box domain-containing protein</fullName>
    </submittedName>
</protein>
<dbReference type="Proteomes" id="UP000887576">
    <property type="component" value="Unplaced"/>
</dbReference>
<reference evidence="2" key="1">
    <citation type="submission" date="2022-11" db="UniProtKB">
        <authorList>
            <consortium name="WormBaseParasite"/>
        </authorList>
    </citation>
    <scope>IDENTIFICATION</scope>
</reference>
<evidence type="ECO:0000313" key="1">
    <source>
        <dbReference type="Proteomes" id="UP000887576"/>
    </source>
</evidence>
<proteinExistence type="predicted"/>
<dbReference type="WBParaSite" id="JU765_v2.g7898.t1">
    <property type="protein sequence ID" value="JU765_v2.g7898.t1"/>
    <property type="gene ID" value="JU765_v2.g7898"/>
</dbReference>